<reference evidence="2" key="1">
    <citation type="submission" date="2021-10" db="EMBL/GenBank/DDBJ databases">
        <title>Melipona bicolor Genome sequencing and assembly.</title>
        <authorList>
            <person name="Araujo N.S."/>
            <person name="Arias M.C."/>
        </authorList>
    </citation>
    <scope>NUCLEOTIDE SEQUENCE</scope>
    <source>
        <strain evidence="2">USP_2M_L1-L4_2017</strain>
        <tissue evidence="2">Whole body</tissue>
    </source>
</reference>
<evidence type="ECO:0000313" key="3">
    <source>
        <dbReference type="Proteomes" id="UP001177670"/>
    </source>
</evidence>
<evidence type="ECO:0000313" key="2">
    <source>
        <dbReference type="EMBL" id="KAK1136812.1"/>
    </source>
</evidence>
<comment type="caution">
    <text evidence="2">The sequence shown here is derived from an EMBL/GenBank/DDBJ whole genome shotgun (WGS) entry which is preliminary data.</text>
</comment>
<organism evidence="2 3">
    <name type="scientific">Melipona bicolor</name>
    <dbReference type="NCBI Taxonomy" id="60889"/>
    <lineage>
        <taxon>Eukaryota</taxon>
        <taxon>Metazoa</taxon>
        <taxon>Ecdysozoa</taxon>
        <taxon>Arthropoda</taxon>
        <taxon>Hexapoda</taxon>
        <taxon>Insecta</taxon>
        <taxon>Pterygota</taxon>
        <taxon>Neoptera</taxon>
        <taxon>Endopterygota</taxon>
        <taxon>Hymenoptera</taxon>
        <taxon>Apocrita</taxon>
        <taxon>Aculeata</taxon>
        <taxon>Apoidea</taxon>
        <taxon>Anthophila</taxon>
        <taxon>Apidae</taxon>
        <taxon>Melipona</taxon>
    </lineage>
</organism>
<gene>
    <name evidence="2" type="ORF">K0M31_001348</name>
</gene>
<feature type="region of interest" description="Disordered" evidence="1">
    <location>
        <begin position="1"/>
        <end position="70"/>
    </location>
</feature>
<protein>
    <submittedName>
        <fullName evidence="2">Uncharacterized protein</fullName>
    </submittedName>
</protein>
<dbReference type="EMBL" id="JAHYIQ010000001">
    <property type="protein sequence ID" value="KAK1136812.1"/>
    <property type="molecule type" value="Genomic_DNA"/>
</dbReference>
<feature type="compositionally biased region" description="Basic and acidic residues" evidence="1">
    <location>
        <begin position="10"/>
        <end position="20"/>
    </location>
</feature>
<feature type="compositionally biased region" description="Acidic residues" evidence="1">
    <location>
        <begin position="31"/>
        <end position="42"/>
    </location>
</feature>
<dbReference type="Proteomes" id="UP001177670">
    <property type="component" value="Unassembled WGS sequence"/>
</dbReference>
<dbReference type="AlphaFoldDB" id="A0AA40GFF2"/>
<evidence type="ECO:0000256" key="1">
    <source>
        <dbReference type="SAM" id="MobiDB-lite"/>
    </source>
</evidence>
<accession>A0AA40GFF2</accession>
<name>A0AA40GFF2_9HYME</name>
<keyword evidence="3" id="KW-1185">Reference proteome</keyword>
<feature type="compositionally biased region" description="Basic and acidic residues" evidence="1">
    <location>
        <begin position="43"/>
        <end position="59"/>
    </location>
</feature>
<sequence length="97" mass="11144">MYQLSPLILHPHEGIPDPWRRISKKKQIVEMTEEPEEEDEEDARGRKETAECGDGKMGKEGVGTWGGGRGEKEREFWKRMHFAATEYKRVPFCPGGP</sequence>
<proteinExistence type="predicted"/>